<evidence type="ECO:0000256" key="2">
    <source>
        <dbReference type="ARBA" id="ARBA00023002"/>
    </source>
</evidence>
<organism evidence="4 5">
    <name type="scientific">Pisciglobus halotolerans</name>
    <dbReference type="NCBI Taxonomy" id="745365"/>
    <lineage>
        <taxon>Bacteria</taxon>
        <taxon>Bacillati</taxon>
        <taxon>Bacillota</taxon>
        <taxon>Bacilli</taxon>
        <taxon>Lactobacillales</taxon>
        <taxon>Carnobacteriaceae</taxon>
    </lineage>
</organism>
<dbReference type="SMART" id="SM00822">
    <property type="entry name" value="PKS_KR"/>
    <property type="match status" value="1"/>
</dbReference>
<reference evidence="4 5" key="1">
    <citation type="submission" date="2016-10" db="EMBL/GenBank/DDBJ databases">
        <authorList>
            <person name="de Groot N.N."/>
        </authorList>
    </citation>
    <scope>NUCLEOTIDE SEQUENCE [LARGE SCALE GENOMIC DNA]</scope>
    <source>
        <strain evidence="4 5">DSM 27630</strain>
    </source>
</reference>
<evidence type="ECO:0000313" key="4">
    <source>
        <dbReference type="EMBL" id="SFH84596.1"/>
    </source>
</evidence>
<dbReference type="Gene3D" id="3.40.50.720">
    <property type="entry name" value="NAD(P)-binding Rossmann-like Domain"/>
    <property type="match status" value="1"/>
</dbReference>
<gene>
    <name evidence="4" type="ORF">SAMN04489868_13419</name>
</gene>
<dbReference type="PANTHER" id="PTHR42760">
    <property type="entry name" value="SHORT-CHAIN DEHYDROGENASES/REDUCTASES FAMILY MEMBER"/>
    <property type="match status" value="1"/>
</dbReference>
<dbReference type="AlphaFoldDB" id="A0A1I3DD77"/>
<dbReference type="PROSITE" id="PS00061">
    <property type="entry name" value="ADH_SHORT"/>
    <property type="match status" value="1"/>
</dbReference>
<dbReference type="InterPro" id="IPR036291">
    <property type="entry name" value="NAD(P)-bd_dom_sf"/>
</dbReference>
<proteinExistence type="inferred from homology"/>
<protein>
    <submittedName>
        <fullName evidence="4">NAD(P)-dependent dehydrogenase, short-chain alcohol dehydrogenase family</fullName>
    </submittedName>
</protein>
<dbReference type="GO" id="GO:0016616">
    <property type="term" value="F:oxidoreductase activity, acting on the CH-OH group of donors, NAD or NADP as acceptor"/>
    <property type="evidence" value="ECO:0007669"/>
    <property type="project" value="TreeGrafter"/>
</dbReference>
<dbReference type="OrthoDB" id="9803333at2"/>
<dbReference type="FunFam" id="3.40.50.720:FF:000084">
    <property type="entry name" value="Short-chain dehydrogenase reductase"/>
    <property type="match status" value="1"/>
</dbReference>
<keyword evidence="2" id="KW-0560">Oxidoreductase</keyword>
<evidence type="ECO:0000313" key="5">
    <source>
        <dbReference type="Proteomes" id="UP000198668"/>
    </source>
</evidence>
<dbReference type="InterPro" id="IPR057326">
    <property type="entry name" value="KR_dom"/>
</dbReference>
<dbReference type="CDD" id="cd05233">
    <property type="entry name" value="SDR_c"/>
    <property type="match status" value="1"/>
</dbReference>
<sequence>MLLQGKAAIVTGGAGGIGAGLSKALAAEGANVAVVDVNEENGMALVKKLEEMGVQGIFLNKDISVEKSAKEIRDAVIEKFGRLDILINNAHVSRQASFMETTDELFELSFKTGFAATVFLMRACYEGLKATKGTVINFASGSAMKGMEKQASYAASKEAIRGLSRVVANEWAPDGIRVNLISPIAETEGVSHWKEQFPDEYRAMANNIPLKRLGDPQKDIGQVAVFLASDMSSFMTGQTLMVDGGSIQLY</sequence>
<dbReference type="Proteomes" id="UP000198668">
    <property type="component" value="Unassembled WGS sequence"/>
</dbReference>
<dbReference type="InterPro" id="IPR020904">
    <property type="entry name" value="Sc_DH/Rdtase_CS"/>
</dbReference>
<feature type="domain" description="Ketoreductase" evidence="3">
    <location>
        <begin position="6"/>
        <end position="187"/>
    </location>
</feature>
<dbReference type="RefSeq" id="WP_092093274.1">
    <property type="nucleotide sequence ID" value="NZ_FOQE01000034.1"/>
</dbReference>
<evidence type="ECO:0000259" key="3">
    <source>
        <dbReference type="SMART" id="SM00822"/>
    </source>
</evidence>
<comment type="similarity">
    <text evidence="1">Belongs to the short-chain dehydrogenases/reductases (SDR) family.</text>
</comment>
<dbReference type="InterPro" id="IPR002347">
    <property type="entry name" value="SDR_fam"/>
</dbReference>
<dbReference type="Pfam" id="PF13561">
    <property type="entry name" value="adh_short_C2"/>
    <property type="match status" value="1"/>
</dbReference>
<dbReference type="PRINTS" id="PR00081">
    <property type="entry name" value="GDHRDH"/>
</dbReference>
<dbReference type="SUPFAM" id="SSF51735">
    <property type="entry name" value="NAD(P)-binding Rossmann-fold domains"/>
    <property type="match status" value="1"/>
</dbReference>
<evidence type="ECO:0000256" key="1">
    <source>
        <dbReference type="ARBA" id="ARBA00006484"/>
    </source>
</evidence>
<dbReference type="EMBL" id="FOQE01000034">
    <property type="protein sequence ID" value="SFH84596.1"/>
    <property type="molecule type" value="Genomic_DNA"/>
</dbReference>
<dbReference type="PRINTS" id="PR00080">
    <property type="entry name" value="SDRFAMILY"/>
</dbReference>
<accession>A0A1I3DD77</accession>
<keyword evidence="5" id="KW-1185">Reference proteome</keyword>
<dbReference type="GO" id="GO:0008206">
    <property type="term" value="P:bile acid metabolic process"/>
    <property type="evidence" value="ECO:0007669"/>
    <property type="project" value="UniProtKB-ARBA"/>
</dbReference>
<name>A0A1I3DD77_9LACT</name>